<sequence length="57" mass="6209">MTIGDKITHQVRAAKANLDKLFDKAGGDGSHRTESTGRQARNAIDRAKKGLAEAFKR</sequence>
<dbReference type="GeneID" id="80350406"/>
<name>A0A7G1KVK8_9NOCA</name>
<evidence type="ECO:0000256" key="1">
    <source>
        <dbReference type="SAM" id="MobiDB-lite"/>
    </source>
</evidence>
<dbReference type="KEGG" id="nwl:NWFMUON74_59850"/>
<reference evidence="2 3" key="1">
    <citation type="submission" date="2020-08" db="EMBL/GenBank/DDBJ databases">
        <title>Genome Sequencing of Nocardia wallacei strain FMUON74 and assembly.</title>
        <authorList>
            <person name="Toyokawa M."/>
            <person name="Uesaka K."/>
        </authorList>
    </citation>
    <scope>NUCLEOTIDE SEQUENCE [LARGE SCALE GENOMIC DNA]</scope>
    <source>
        <strain evidence="2 3">FMUON74</strain>
    </source>
</reference>
<dbReference type="Proteomes" id="UP000516173">
    <property type="component" value="Chromosome"/>
</dbReference>
<feature type="region of interest" description="Disordered" evidence="1">
    <location>
        <begin position="23"/>
        <end position="43"/>
    </location>
</feature>
<evidence type="ECO:0000313" key="3">
    <source>
        <dbReference type="Proteomes" id="UP000516173"/>
    </source>
</evidence>
<organism evidence="2 3">
    <name type="scientific">Nocardia wallacei</name>
    <dbReference type="NCBI Taxonomy" id="480035"/>
    <lineage>
        <taxon>Bacteria</taxon>
        <taxon>Bacillati</taxon>
        <taxon>Actinomycetota</taxon>
        <taxon>Actinomycetes</taxon>
        <taxon>Mycobacteriales</taxon>
        <taxon>Nocardiaceae</taxon>
        <taxon>Nocardia</taxon>
    </lineage>
</organism>
<gene>
    <name evidence="2" type="ORF">NWFMUON74_59850</name>
</gene>
<dbReference type="RefSeq" id="WP_187684994.1">
    <property type="nucleotide sequence ID" value="NZ_AP023396.1"/>
</dbReference>
<dbReference type="AlphaFoldDB" id="A0A7G1KVK8"/>
<protein>
    <submittedName>
        <fullName evidence="2">Uncharacterized protein</fullName>
    </submittedName>
</protein>
<keyword evidence="3" id="KW-1185">Reference proteome</keyword>
<accession>A0A7G1KVK8</accession>
<dbReference type="EMBL" id="AP023396">
    <property type="protein sequence ID" value="BCK58213.1"/>
    <property type="molecule type" value="Genomic_DNA"/>
</dbReference>
<proteinExistence type="predicted"/>
<evidence type="ECO:0000313" key="2">
    <source>
        <dbReference type="EMBL" id="BCK58213.1"/>
    </source>
</evidence>
<feature type="compositionally biased region" description="Basic and acidic residues" evidence="1">
    <location>
        <begin position="23"/>
        <end position="35"/>
    </location>
</feature>